<name>A0AAN8Y0I6_SOLBU</name>
<proteinExistence type="predicted"/>
<accession>A0AAN8Y0I6</accession>
<evidence type="ECO:0000313" key="2">
    <source>
        <dbReference type="EMBL" id="KAK6775060.1"/>
    </source>
</evidence>
<dbReference type="EMBL" id="JBANQN010000011">
    <property type="protein sequence ID" value="KAK6775060.1"/>
    <property type="molecule type" value="Genomic_DNA"/>
</dbReference>
<sequence length="115" mass="13337">MVENNKKLHFAVFPWLAFGHIIPYLELSKFIAQKGHKISFISTPRNIDQATIDLPYEQVKYLKLAQDDSKNPWLSFSKIQLLISYSLILFLIGFLQLLQNSTFQRVISAYSPPHI</sequence>
<keyword evidence="3" id="KW-1185">Reference proteome</keyword>
<gene>
    <name evidence="2" type="ORF">RDI58_026061</name>
</gene>
<dbReference type="AlphaFoldDB" id="A0AAN8Y0I6"/>
<dbReference type="SUPFAM" id="SSF53756">
    <property type="entry name" value="UDP-Glycosyltransferase/glycogen phosphorylase"/>
    <property type="match status" value="1"/>
</dbReference>
<keyword evidence="1" id="KW-0812">Transmembrane</keyword>
<feature type="transmembrane region" description="Helical" evidence="1">
    <location>
        <begin position="12"/>
        <end position="32"/>
    </location>
</feature>
<dbReference type="Gene3D" id="3.40.50.2000">
    <property type="entry name" value="Glycogen Phosphorylase B"/>
    <property type="match status" value="1"/>
</dbReference>
<evidence type="ECO:0000313" key="3">
    <source>
        <dbReference type="Proteomes" id="UP001371456"/>
    </source>
</evidence>
<reference evidence="2 3" key="1">
    <citation type="submission" date="2024-02" db="EMBL/GenBank/DDBJ databases">
        <title>de novo genome assembly of Solanum bulbocastanum strain 11H21.</title>
        <authorList>
            <person name="Hosaka A.J."/>
        </authorList>
    </citation>
    <scope>NUCLEOTIDE SEQUENCE [LARGE SCALE GENOMIC DNA]</scope>
    <source>
        <tissue evidence="2">Young leaves</tissue>
    </source>
</reference>
<evidence type="ECO:0000256" key="1">
    <source>
        <dbReference type="SAM" id="Phobius"/>
    </source>
</evidence>
<keyword evidence="1" id="KW-1133">Transmembrane helix</keyword>
<feature type="transmembrane region" description="Helical" evidence="1">
    <location>
        <begin position="79"/>
        <end position="98"/>
    </location>
</feature>
<keyword evidence="1" id="KW-0472">Membrane</keyword>
<dbReference type="Proteomes" id="UP001371456">
    <property type="component" value="Unassembled WGS sequence"/>
</dbReference>
<comment type="caution">
    <text evidence="2">The sequence shown here is derived from an EMBL/GenBank/DDBJ whole genome shotgun (WGS) entry which is preliminary data.</text>
</comment>
<organism evidence="2 3">
    <name type="scientific">Solanum bulbocastanum</name>
    <name type="common">Wild potato</name>
    <dbReference type="NCBI Taxonomy" id="147425"/>
    <lineage>
        <taxon>Eukaryota</taxon>
        <taxon>Viridiplantae</taxon>
        <taxon>Streptophyta</taxon>
        <taxon>Embryophyta</taxon>
        <taxon>Tracheophyta</taxon>
        <taxon>Spermatophyta</taxon>
        <taxon>Magnoliopsida</taxon>
        <taxon>eudicotyledons</taxon>
        <taxon>Gunneridae</taxon>
        <taxon>Pentapetalae</taxon>
        <taxon>asterids</taxon>
        <taxon>lamiids</taxon>
        <taxon>Solanales</taxon>
        <taxon>Solanaceae</taxon>
        <taxon>Solanoideae</taxon>
        <taxon>Solaneae</taxon>
        <taxon>Solanum</taxon>
    </lineage>
</organism>
<protein>
    <submittedName>
        <fullName evidence="2">Uncharacterized protein</fullName>
    </submittedName>
</protein>